<organism evidence="1">
    <name type="scientific">Spongospora subterranea</name>
    <dbReference type="NCBI Taxonomy" id="70186"/>
    <lineage>
        <taxon>Eukaryota</taxon>
        <taxon>Sar</taxon>
        <taxon>Rhizaria</taxon>
        <taxon>Endomyxa</taxon>
        <taxon>Phytomyxea</taxon>
        <taxon>Plasmodiophorida</taxon>
        <taxon>Plasmodiophoridae</taxon>
        <taxon>Spongospora</taxon>
    </lineage>
</organism>
<protein>
    <submittedName>
        <fullName evidence="1">Uncharacterized protein</fullName>
    </submittedName>
</protein>
<reference evidence="1" key="1">
    <citation type="submission" date="2015-04" db="EMBL/GenBank/DDBJ databases">
        <title>The genome sequence of the plant pathogenic Rhizarian Plasmodiophora brassicae reveals insights in its biotrophic life cycle and the origin of chitin synthesis.</title>
        <authorList>
            <person name="Schwelm A."/>
            <person name="Fogelqvist J."/>
            <person name="Knaust A."/>
            <person name="Julke S."/>
            <person name="Lilja T."/>
            <person name="Dhandapani V."/>
            <person name="Bonilla-Rosso G."/>
            <person name="Karlsson M."/>
            <person name="Shevchenko A."/>
            <person name="Choi S.R."/>
            <person name="Kim H.G."/>
            <person name="Park J.Y."/>
            <person name="Lim Y.P."/>
            <person name="Ludwig-Muller J."/>
            <person name="Dixelius C."/>
        </authorList>
    </citation>
    <scope>NUCLEOTIDE SEQUENCE</scope>
    <source>
        <tissue evidence="1">Potato root galls</tissue>
    </source>
</reference>
<name>A0A0H5QK06_9EUKA</name>
<feature type="non-terminal residue" evidence="1">
    <location>
        <position position="1"/>
    </location>
</feature>
<accession>A0A0H5QK06</accession>
<evidence type="ECO:0000313" key="1">
    <source>
        <dbReference type="EMBL" id="CRZ02318.1"/>
    </source>
</evidence>
<sequence length="170" mass="18605">VVPVGIQLRDLFPDAPADVINRRLCQRQQTPTSMAMPGALNDVYGEGEIATTLNPSLILCCQCGAWLSPSTTSWAPLESRPKPWAAVDKFAVSAKFVQTIREPATGKEYVSVCSNCQDTNDEDGDDGDDVIRKIEQGENDIYIKQDINMTLGEQPDSNIQDKDTAMALLD</sequence>
<proteinExistence type="predicted"/>
<dbReference type="EMBL" id="HACM01001876">
    <property type="protein sequence ID" value="CRZ02318.1"/>
    <property type="molecule type" value="Transcribed_RNA"/>
</dbReference>
<dbReference type="AlphaFoldDB" id="A0A0H5QK06"/>
<feature type="non-terminal residue" evidence="1">
    <location>
        <position position="170"/>
    </location>
</feature>